<name>G0AKA0_COLFT</name>
<dbReference type="KEGG" id="cfu:CFU_2199"/>
<reference evidence="11 12" key="1">
    <citation type="journal article" date="2004" name="Environ. Microbiol.">
        <title>Phylogeny-function analysis of (meta)genomic libraries: screening for expression of ribosomal RNA genes by large-insert library fluorescent in situ hybridization (LIL-FISH).</title>
        <authorList>
            <person name="Leveau J.H."/>
            <person name="Gerards S."/>
            <person name="de Boer W."/>
            <person name="van Veen J.A."/>
        </authorList>
    </citation>
    <scope>NUCLEOTIDE SEQUENCE [LARGE SCALE GENOMIC DNA]</scope>
    <source>
        <strain evidence="11 12">Ter331</strain>
    </source>
</reference>
<dbReference type="Pfam" id="PF02518">
    <property type="entry name" value="HATPase_c"/>
    <property type="match status" value="1"/>
</dbReference>
<keyword evidence="9" id="KW-1133">Transmembrane helix</keyword>
<organism evidence="11 12">
    <name type="scientific">Collimonas fungivorans (strain Ter331)</name>
    <dbReference type="NCBI Taxonomy" id="1005048"/>
    <lineage>
        <taxon>Bacteria</taxon>
        <taxon>Pseudomonadati</taxon>
        <taxon>Pseudomonadota</taxon>
        <taxon>Betaproteobacteria</taxon>
        <taxon>Burkholderiales</taxon>
        <taxon>Oxalobacteraceae</taxon>
        <taxon>Collimonas</taxon>
    </lineage>
</organism>
<keyword evidence="9" id="KW-0472">Membrane</keyword>
<reference evidence="12" key="6">
    <citation type="submission" date="2011-05" db="EMBL/GenBank/DDBJ databases">
        <title>Complete sequence of Collimonas fungivorans Ter331.</title>
        <authorList>
            <person name="Leveau J.H."/>
        </authorList>
    </citation>
    <scope>NUCLEOTIDE SEQUENCE [LARGE SCALE GENOMIC DNA]</scope>
    <source>
        <strain evidence="12">Ter331</strain>
    </source>
</reference>
<reference evidence="11 12" key="3">
    <citation type="journal article" date="2008" name="FEMS Microbiol. Ecol.">
        <title>Identification and characterization of genes underlying chitinolysis in Collimonas fungivorans Ter331.</title>
        <authorList>
            <person name="Fritsche K."/>
            <person name="de Boer W."/>
            <person name="Gerards S."/>
            <person name="van den Berg M."/>
            <person name="van Veen J.A."/>
            <person name="Leveau J.H."/>
        </authorList>
    </citation>
    <scope>NUCLEOTIDE SEQUENCE [LARGE SCALE GENOMIC DNA]</scope>
    <source>
        <strain evidence="11 12">Ter331</strain>
    </source>
</reference>
<dbReference type="EMBL" id="CP002745">
    <property type="protein sequence ID" value="AEK62027.1"/>
    <property type="molecule type" value="Genomic_DNA"/>
</dbReference>
<dbReference type="PRINTS" id="PR00344">
    <property type="entry name" value="BCTRLSENSOR"/>
</dbReference>
<dbReference type="AlphaFoldDB" id="G0AKA0"/>
<dbReference type="GO" id="GO:0005524">
    <property type="term" value="F:ATP binding"/>
    <property type="evidence" value="ECO:0007669"/>
    <property type="project" value="UniProtKB-KW"/>
</dbReference>
<accession>G0AKA0</accession>
<evidence type="ECO:0000256" key="4">
    <source>
        <dbReference type="ARBA" id="ARBA00022679"/>
    </source>
</evidence>
<feature type="transmembrane region" description="Helical" evidence="9">
    <location>
        <begin position="31"/>
        <end position="55"/>
    </location>
</feature>
<dbReference type="Gene3D" id="3.30.565.10">
    <property type="entry name" value="Histidine kinase-like ATPase, C-terminal domain"/>
    <property type="match status" value="1"/>
</dbReference>
<feature type="transmembrane region" description="Helical" evidence="9">
    <location>
        <begin position="166"/>
        <end position="186"/>
    </location>
</feature>
<evidence type="ECO:0000313" key="12">
    <source>
        <dbReference type="Proteomes" id="UP000008392"/>
    </source>
</evidence>
<dbReference type="InterPro" id="IPR031621">
    <property type="entry name" value="HisKA_7TM"/>
</dbReference>
<dbReference type="Pfam" id="PF16927">
    <property type="entry name" value="HisKA_7TM"/>
    <property type="match status" value="1"/>
</dbReference>
<dbReference type="GO" id="GO:0000156">
    <property type="term" value="F:phosphorelay response regulator activity"/>
    <property type="evidence" value="ECO:0007669"/>
    <property type="project" value="TreeGrafter"/>
</dbReference>
<evidence type="ECO:0000256" key="3">
    <source>
        <dbReference type="ARBA" id="ARBA00022553"/>
    </source>
</evidence>
<keyword evidence="12" id="KW-1185">Reference proteome</keyword>
<dbReference type="EC" id="2.7.13.3" evidence="2"/>
<feature type="transmembrane region" description="Helical" evidence="9">
    <location>
        <begin position="198"/>
        <end position="217"/>
    </location>
</feature>
<dbReference type="SMART" id="SM00387">
    <property type="entry name" value="HATPase_c"/>
    <property type="match status" value="1"/>
</dbReference>
<reference evidence="11 12" key="5">
    <citation type="journal article" date="2011" name="ISME J.">
        <title>Dual transcriptional profiling of a bacterial/fungal confrontation: Collimonas fungivorans versus Aspergillus niger.</title>
        <authorList>
            <person name="Mela F."/>
            <person name="Fritsche K."/>
            <person name="de Boer W."/>
            <person name="van Veen J.A."/>
            <person name="de Graaff L.H."/>
            <person name="van den Berg M."/>
            <person name="Leveau J.H."/>
        </authorList>
    </citation>
    <scope>NUCLEOTIDE SEQUENCE [LARGE SCALE GENOMIC DNA]</scope>
    <source>
        <strain evidence="11 12">Ter331</strain>
    </source>
</reference>
<keyword evidence="5" id="KW-0547">Nucleotide-binding</keyword>
<dbReference type="GO" id="GO:0000155">
    <property type="term" value="F:phosphorelay sensor kinase activity"/>
    <property type="evidence" value="ECO:0007669"/>
    <property type="project" value="InterPro"/>
</dbReference>
<gene>
    <name evidence="11" type="ordered locus">CFU_2199</name>
</gene>
<evidence type="ECO:0000313" key="11">
    <source>
        <dbReference type="EMBL" id="AEK62027.1"/>
    </source>
</evidence>
<protein>
    <recommendedName>
        <fullName evidence="2">histidine kinase</fullName>
        <ecNumber evidence="2">2.7.13.3</ecNumber>
    </recommendedName>
</protein>
<dbReference type="InterPro" id="IPR005467">
    <property type="entry name" value="His_kinase_dom"/>
</dbReference>
<dbReference type="InterPro" id="IPR036097">
    <property type="entry name" value="HisK_dim/P_sf"/>
</dbReference>
<evidence type="ECO:0000256" key="6">
    <source>
        <dbReference type="ARBA" id="ARBA00022777"/>
    </source>
</evidence>
<dbReference type="GO" id="GO:0030295">
    <property type="term" value="F:protein kinase activator activity"/>
    <property type="evidence" value="ECO:0007669"/>
    <property type="project" value="TreeGrafter"/>
</dbReference>
<keyword evidence="8" id="KW-0902">Two-component regulatory system</keyword>
<dbReference type="InterPro" id="IPR050351">
    <property type="entry name" value="BphY/WalK/GraS-like"/>
</dbReference>
<keyword evidence="9" id="KW-0812">Transmembrane</keyword>
<keyword evidence="7" id="KW-0067">ATP-binding</keyword>
<dbReference type="PANTHER" id="PTHR42878">
    <property type="entry name" value="TWO-COMPONENT HISTIDINE KINASE"/>
    <property type="match status" value="1"/>
</dbReference>
<dbReference type="InterPro" id="IPR004358">
    <property type="entry name" value="Sig_transdc_His_kin-like_C"/>
</dbReference>
<evidence type="ECO:0000256" key="1">
    <source>
        <dbReference type="ARBA" id="ARBA00000085"/>
    </source>
</evidence>
<comment type="catalytic activity">
    <reaction evidence="1">
        <text>ATP + protein L-histidine = ADP + protein N-phospho-L-histidine.</text>
        <dbReference type="EC" id="2.7.13.3"/>
    </reaction>
</comment>
<feature type="transmembrane region" description="Helical" evidence="9">
    <location>
        <begin position="6"/>
        <end position="24"/>
    </location>
</feature>
<proteinExistence type="predicted"/>
<keyword evidence="3" id="KW-0597">Phosphoprotein</keyword>
<reference evidence="11 12" key="4">
    <citation type="journal article" date="2010" name="Environ. Microbiol.">
        <title>The bacterial genus Collimonas: mycophagy, weathering and other adaptive solutions to life in oligotrophic soil environments.</title>
        <authorList>
            <person name="Leveau J.H."/>
            <person name="Uroz S."/>
            <person name="de Boer W."/>
        </authorList>
    </citation>
    <scope>NUCLEOTIDE SEQUENCE [LARGE SCALE GENOMIC DNA]</scope>
    <source>
        <strain evidence="11 12">Ter331</strain>
    </source>
</reference>
<dbReference type="CDD" id="cd00082">
    <property type="entry name" value="HisKA"/>
    <property type="match status" value="1"/>
</dbReference>
<evidence type="ECO:0000256" key="7">
    <source>
        <dbReference type="ARBA" id="ARBA00022840"/>
    </source>
</evidence>
<dbReference type="STRING" id="1005048.CFU_2199"/>
<evidence type="ECO:0000256" key="5">
    <source>
        <dbReference type="ARBA" id="ARBA00022741"/>
    </source>
</evidence>
<dbReference type="InterPro" id="IPR036890">
    <property type="entry name" value="HATPase_C_sf"/>
</dbReference>
<evidence type="ECO:0000259" key="10">
    <source>
        <dbReference type="PROSITE" id="PS50109"/>
    </source>
</evidence>
<evidence type="ECO:0000256" key="8">
    <source>
        <dbReference type="ARBA" id="ARBA00023012"/>
    </source>
</evidence>
<dbReference type="PANTHER" id="PTHR42878:SF7">
    <property type="entry name" value="SENSOR HISTIDINE KINASE GLRK"/>
    <property type="match status" value="1"/>
</dbReference>
<dbReference type="Proteomes" id="UP000008392">
    <property type="component" value="Chromosome"/>
</dbReference>
<dbReference type="InterPro" id="IPR003661">
    <property type="entry name" value="HisK_dim/P_dom"/>
</dbReference>
<evidence type="ECO:0000256" key="2">
    <source>
        <dbReference type="ARBA" id="ARBA00012438"/>
    </source>
</evidence>
<dbReference type="PROSITE" id="PS50109">
    <property type="entry name" value="HIS_KIN"/>
    <property type="match status" value="1"/>
</dbReference>
<feature type="domain" description="Histidine kinase" evidence="10">
    <location>
        <begin position="226"/>
        <end position="459"/>
    </location>
</feature>
<evidence type="ECO:0000256" key="9">
    <source>
        <dbReference type="SAM" id="Phobius"/>
    </source>
</evidence>
<feature type="transmembrane region" description="Helical" evidence="9">
    <location>
        <begin position="61"/>
        <end position="83"/>
    </location>
</feature>
<keyword evidence="6 11" id="KW-0418">Kinase</keyword>
<dbReference type="eggNOG" id="COG4191">
    <property type="taxonomic scope" value="Bacteria"/>
</dbReference>
<dbReference type="SUPFAM" id="SSF55874">
    <property type="entry name" value="ATPase domain of HSP90 chaperone/DNA topoisomerase II/histidine kinase"/>
    <property type="match status" value="1"/>
</dbReference>
<dbReference type="SUPFAM" id="SSF47384">
    <property type="entry name" value="Homodimeric domain of signal transducing histidine kinase"/>
    <property type="match status" value="1"/>
</dbReference>
<dbReference type="InterPro" id="IPR003594">
    <property type="entry name" value="HATPase_dom"/>
</dbReference>
<feature type="transmembrane region" description="Helical" evidence="9">
    <location>
        <begin position="95"/>
        <end position="121"/>
    </location>
</feature>
<dbReference type="GO" id="GO:0007234">
    <property type="term" value="P:osmosensory signaling via phosphorelay pathway"/>
    <property type="evidence" value="ECO:0007669"/>
    <property type="project" value="TreeGrafter"/>
</dbReference>
<feature type="transmembrane region" description="Helical" evidence="9">
    <location>
        <begin position="133"/>
        <end position="154"/>
    </location>
</feature>
<dbReference type="HOGENOM" id="CLU_598120_0_0_4"/>
<keyword evidence="4 11" id="KW-0808">Transferase</keyword>
<sequence length="486" mass="53809">MPMYSLLPALVASVFLGYGLYVLCTQGFTRIGISFSVLCIISAFWQGTWAVLFQVHSPGPAMFLIKFGYLLILFLPTSLYHFLTEVSDRPGERHLVYLSYGIASVLAIFLVGSDLFIAGFYEYFWGYYPKAGLLHPIHVLQTVVVVNRGLYITFLQQKNAPPNKRIRLRLCIAGILTYFFAAVDYLCNYGFEFYPPGVLFIAVSLGIITVAIVKYGLFNPMAIAASVAHEMRTPLLSIRNQAQGINKYIPTLLHSYELAVANNLCESSLPPFAMNYLATIGKTLTHEVDRTNAVLDMMLASIKMDQIDKTNFSQHGIGHCLAEAVERYTYDRQDRERIVVANAEEFRFYGSDTLLILVLFNLLKNALYAIKVAGKGEIRISTARGPTVNRMYFSDTGTGITGEALPNIFDGFFTTKQSGGTGVGLTFCHRVMASFGGRILCDSVAGQYTTFTLEFPMVENTSGDLFAALTPRQTEQEAAASPPHGP</sequence>
<reference evidence="11 12" key="2">
    <citation type="journal article" date="2006" name="J. Microbiol. Methods">
        <title>Genomic flank-sequencing of plasposon insertion sites for rapid identification of functional genes.</title>
        <authorList>
            <person name="Leveau J.H."/>
            <person name="Gerards S."/>
            <person name="Fritsche K."/>
            <person name="Zondag G."/>
            <person name="van Veen J.A."/>
        </authorList>
    </citation>
    <scope>NUCLEOTIDE SEQUENCE [LARGE SCALE GENOMIC DNA]</scope>
    <source>
        <strain evidence="11 12">Ter331</strain>
    </source>
</reference>